<dbReference type="Gene3D" id="3.40.1280.10">
    <property type="match status" value="1"/>
</dbReference>
<dbReference type="KEGG" id="hor:Hore_07340"/>
<dbReference type="STRING" id="373903.Hore_07340"/>
<dbReference type="InterPro" id="IPR029028">
    <property type="entry name" value="Alpha/beta_knot_MTases"/>
</dbReference>
<evidence type="ECO:0000259" key="1">
    <source>
        <dbReference type="Pfam" id="PF09936"/>
    </source>
</evidence>
<dbReference type="Proteomes" id="UP000000719">
    <property type="component" value="Chromosome"/>
</dbReference>
<keyword evidence="3" id="KW-1185">Reference proteome</keyword>
<dbReference type="AlphaFoldDB" id="B8CW22"/>
<name>B8CW22_HALOH</name>
<reference evidence="2 3" key="1">
    <citation type="journal article" date="2009" name="PLoS ONE">
        <title>Genome analysis of the anaerobic thermohalophilic bacterium Halothermothrix orenii.</title>
        <authorList>
            <person name="Mavromatis K."/>
            <person name="Ivanova N."/>
            <person name="Anderson I."/>
            <person name="Lykidis A."/>
            <person name="Hooper S.D."/>
            <person name="Sun H."/>
            <person name="Kunin V."/>
            <person name="Lapidus A."/>
            <person name="Hugenholtz P."/>
            <person name="Patel B."/>
            <person name="Kyrpides N.C."/>
        </authorList>
    </citation>
    <scope>NUCLEOTIDE SEQUENCE [LARGE SCALE GENOMIC DNA]</scope>
    <source>
        <strain evidence="3">H 168 / OCM 544 / DSM 9562</strain>
    </source>
</reference>
<dbReference type="HOGENOM" id="CLU_1414575_0_0_9"/>
<dbReference type="OrthoDB" id="9794931at2"/>
<accession>B8CW22</accession>
<evidence type="ECO:0000313" key="2">
    <source>
        <dbReference type="EMBL" id="ACL69491.1"/>
    </source>
</evidence>
<evidence type="ECO:0000313" key="3">
    <source>
        <dbReference type="Proteomes" id="UP000000719"/>
    </source>
</evidence>
<dbReference type="CDD" id="cd18085">
    <property type="entry name" value="TM1570-like"/>
    <property type="match status" value="1"/>
</dbReference>
<sequence length="193" mass="22567">MTKDHPKIYLGLLHYPIYNKQKKVITTTITNLDVHDIARAGKTYDITKYYVINPLKSQRELIEKMRRYWTSDYGKEYIPNRHEAFSVLQLAETLDAVIDEIKEETGVRPKLIATDARQFSNSISYKKMREVIFNSPDPYLIIFGTGWGLTEETINKCDYILEPIYGRGEFNHLSVRSAASIILDRLLCDPWWE</sequence>
<organism evidence="2 3">
    <name type="scientific">Halothermothrix orenii (strain H 168 / OCM 544 / DSM 9562)</name>
    <dbReference type="NCBI Taxonomy" id="373903"/>
    <lineage>
        <taxon>Bacteria</taxon>
        <taxon>Bacillati</taxon>
        <taxon>Bacillota</taxon>
        <taxon>Clostridia</taxon>
        <taxon>Halanaerobiales</taxon>
        <taxon>Halothermotrichaceae</taxon>
        <taxon>Halothermothrix</taxon>
    </lineage>
</organism>
<dbReference type="InterPro" id="IPR029026">
    <property type="entry name" value="tRNA_m1G_MTases_N"/>
</dbReference>
<dbReference type="eggNOG" id="COG4752">
    <property type="taxonomic scope" value="Bacteria"/>
</dbReference>
<feature type="domain" description="tRNA (guanine-N(1)-)-methyltransferase C-terminal" evidence="1">
    <location>
        <begin position="7"/>
        <end position="187"/>
    </location>
</feature>
<protein>
    <submittedName>
        <fullName evidence="2">Uncharacterized protein conserved in bacteria</fullName>
    </submittedName>
</protein>
<dbReference type="InterPro" id="IPR019230">
    <property type="entry name" value="RNA_MeTrfase_C_dom"/>
</dbReference>
<dbReference type="EMBL" id="CP001098">
    <property type="protein sequence ID" value="ACL69491.1"/>
    <property type="molecule type" value="Genomic_DNA"/>
</dbReference>
<dbReference type="SUPFAM" id="SSF75217">
    <property type="entry name" value="alpha/beta knot"/>
    <property type="match status" value="1"/>
</dbReference>
<gene>
    <name evidence="2" type="ordered locus">Hore_07340</name>
</gene>
<dbReference type="RefSeq" id="WP_012635679.1">
    <property type="nucleotide sequence ID" value="NC_011899.1"/>
</dbReference>
<proteinExistence type="predicted"/>
<dbReference type="Pfam" id="PF09936">
    <property type="entry name" value="Methyltrn_RNA_4"/>
    <property type="match status" value="1"/>
</dbReference>